<gene>
    <name evidence="2" type="ORF">DFP72DRAFT_873404</name>
</gene>
<protein>
    <submittedName>
        <fullName evidence="2">Uncharacterized protein</fullName>
    </submittedName>
</protein>
<feature type="transmembrane region" description="Helical" evidence="1">
    <location>
        <begin position="108"/>
        <end position="126"/>
    </location>
</feature>
<comment type="caution">
    <text evidence="2">The sequence shown here is derived from an EMBL/GenBank/DDBJ whole genome shotgun (WGS) entry which is preliminary data.</text>
</comment>
<accession>A0A8H6IGM2</accession>
<evidence type="ECO:0000313" key="3">
    <source>
        <dbReference type="Proteomes" id="UP000521943"/>
    </source>
</evidence>
<keyword evidence="1" id="KW-1133">Transmembrane helix</keyword>
<dbReference type="EMBL" id="JACGCI010000005">
    <property type="protein sequence ID" value="KAF6763797.1"/>
    <property type="molecule type" value="Genomic_DNA"/>
</dbReference>
<evidence type="ECO:0000256" key="1">
    <source>
        <dbReference type="SAM" id="Phobius"/>
    </source>
</evidence>
<proteinExistence type="predicted"/>
<dbReference type="AlphaFoldDB" id="A0A8H6IGM2"/>
<feature type="transmembrane region" description="Helical" evidence="1">
    <location>
        <begin position="186"/>
        <end position="215"/>
    </location>
</feature>
<feature type="transmembrane region" description="Helical" evidence="1">
    <location>
        <begin position="47"/>
        <end position="72"/>
    </location>
</feature>
<keyword evidence="3" id="KW-1185">Reference proteome</keyword>
<keyword evidence="1" id="KW-0472">Membrane</keyword>
<sequence>MANFTNCNLFFGDTKEWAYRTDTPSPSFRLWPGTTCDTQGFVPYAPLIHSFLLTSALYLYATIFTLHLPVYFRRRSITFLKSFPTGAPELANIWATVFLPIVEKWKGIVVLSALTSSAILGMIQASPTLSQDALTLSIAYFTLIGTMIAVLISTVLLLHVSGRECDETFVLSWVEEMKNCSAMSLWSIWTVISLPSIWSAWTSVGFVTVVMLQIWKDPDVQISLPAAGASALVISSADNPGKPFPIFAAGLTAPILTGLLQILGLFVTFWRIEVRWRQVDQEVKGTSVVERVASVTSQGDPLTVPE</sequence>
<name>A0A8H6IGM2_9AGAR</name>
<organism evidence="2 3">
    <name type="scientific">Ephemerocybe angulata</name>
    <dbReference type="NCBI Taxonomy" id="980116"/>
    <lineage>
        <taxon>Eukaryota</taxon>
        <taxon>Fungi</taxon>
        <taxon>Dikarya</taxon>
        <taxon>Basidiomycota</taxon>
        <taxon>Agaricomycotina</taxon>
        <taxon>Agaricomycetes</taxon>
        <taxon>Agaricomycetidae</taxon>
        <taxon>Agaricales</taxon>
        <taxon>Agaricineae</taxon>
        <taxon>Psathyrellaceae</taxon>
        <taxon>Ephemerocybe</taxon>
    </lineage>
</organism>
<reference evidence="2 3" key="1">
    <citation type="submission" date="2020-07" db="EMBL/GenBank/DDBJ databases">
        <title>Comparative genomics of pyrophilous fungi reveals a link between fire events and developmental genes.</title>
        <authorList>
            <consortium name="DOE Joint Genome Institute"/>
            <person name="Steindorff A.S."/>
            <person name="Carver A."/>
            <person name="Calhoun S."/>
            <person name="Stillman K."/>
            <person name="Liu H."/>
            <person name="Lipzen A."/>
            <person name="Pangilinan J."/>
            <person name="Labutti K."/>
            <person name="Bruns T.D."/>
            <person name="Grigoriev I.V."/>
        </authorList>
    </citation>
    <scope>NUCLEOTIDE SEQUENCE [LARGE SCALE GENOMIC DNA]</scope>
    <source>
        <strain evidence="2 3">CBS 144469</strain>
    </source>
</reference>
<evidence type="ECO:0000313" key="2">
    <source>
        <dbReference type="EMBL" id="KAF6763797.1"/>
    </source>
</evidence>
<dbReference type="OrthoDB" id="3037750at2759"/>
<feature type="transmembrane region" description="Helical" evidence="1">
    <location>
        <begin position="246"/>
        <end position="270"/>
    </location>
</feature>
<keyword evidence="1" id="KW-0812">Transmembrane</keyword>
<dbReference type="Proteomes" id="UP000521943">
    <property type="component" value="Unassembled WGS sequence"/>
</dbReference>
<feature type="transmembrane region" description="Helical" evidence="1">
    <location>
        <begin position="138"/>
        <end position="158"/>
    </location>
</feature>